<dbReference type="EMBL" id="PZQS01000002">
    <property type="protein sequence ID" value="PVD35396.1"/>
    <property type="molecule type" value="Genomic_DNA"/>
</dbReference>
<evidence type="ECO:0000313" key="1">
    <source>
        <dbReference type="EMBL" id="PVD35396.1"/>
    </source>
</evidence>
<protein>
    <submittedName>
        <fullName evidence="1">Uncharacterized protein</fullName>
    </submittedName>
</protein>
<dbReference type="Proteomes" id="UP000245119">
    <property type="component" value="Linkage Group LG2"/>
</dbReference>
<dbReference type="AlphaFoldDB" id="A0A2T7PPP1"/>
<accession>A0A2T7PPP1</accession>
<keyword evidence="2" id="KW-1185">Reference proteome</keyword>
<name>A0A2T7PPP1_POMCA</name>
<organism evidence="1 2">
    <name type="scientific">Pomacea canaliculata</name>
    <name type="common">Golden apple snail</name>
    <dbReference type="NCBI Taxonomy" id="400727"/>
    <lineage>
        <taxon>Eukaryota</taxon>
        <taxon>Metazoa</taxon>
        <taxon>Spiralia</taxon>
        <taxon>Lophotrochozoa</taxon>
        <taxon>Mollusca</taxon>
        <taxon>Gastropoda</taxon>
        <taxon>Caenogastropoda</taxon>
        <taxon>Architaenioglossa</taxon>
        <taxon>Ampullarioidea</taxon>
        <taxon>Ampullariidae</taxon>
        <taxon>Pomacea</taxon>
    </lineage>
</organism>
<evidence type="ECO:0000313" key="2">
    <source>
        <dbReference type="Proteomes" id="UP000245119"/>
    </source>
</evidence>
<gene>
    <name evidence="1" type="ORF">C0Q70_02358</name>
</gene>
<comment type="caution">
    <text evidence="1">The sequence shown here is derived from an EMBL/GenBank/DDBJ whole genome shotgun (WGS) entry which is preliminary data.</text>
</comment>
<sequence length="257" mass="27904">MTTPPLSERNLYPQTLRHSNLVPGHTWGPAALSLPTRKCDESHLADSGVDECRVSVPRGHVSGRSGVTPASCDFSSDERWRFAASIDLEDNFLCGHVVCIQLVAAGFTKCQVNVDAHTTYLRVHDLSAAIEGRGHERWARGRPAVIAVCVMDGRYTYILCGHVTVFGIDSGPQRSEKFGHGGYVVPVSVIPGFPQIPLVDRSLPTGYKHSTAHARAPRGDTSRGYAREETVDPLKVVPKTPWFCGWEGGVEGKGGEC</sequence>
<reference evidence="1 2" key="1">
    <citation type="submission" date="2018-04" db="EMBL/GenBank/DDBJ databases">
        <title>The genome of golden apple snail Pomacea canaliculata provides insight into stress tolerance and invasive adaptation.</title>
        <authorList>
            <person name="Liu C."/>
            <person name="Liu B."/>
            <person name="Ren Y."/>
            <person name="Zhang Y."/>
            <person name="Wang H."/>
            <person name="Li S."/>
            <person name="Jiang F."/>
            <person name="Yin L."/>
            <person name="Zhang G."/>
            <person name="Qian W."/>
            <person name="Fan W."/>
        </authorList>
    </citation>
    <scope>NUCLEOTIDE SEQUENCE [LARGE SCALE GENOMIC DNA]</scope>
    <source>
        <strain evidence="1">SZHN2017</strain>
        <tissue evidence="1">Muscle</tissue>
    </source>
</reference>
<proteinExistence type="predicted"/>